<dbReference type="Gramene" id="Solyc10g074436.1.1">
    <property type="protein sequence ID" value="Solyc10g074436.1.1"/>
    <property type="gene ID" value="Solyc10g074436.1"/>
</dbReference>
<protein>
    <recommendedName>
        <fullName evidence="2">Reverse transcriptase Ty1/copia-type domain-containing protein</fullName>
    </recommendedName>
</protein>
<evidence type="ECO:0000259" key="2">
    <source>
        <dbReference type="Pfam" id="PF07727"/>
    </source>
</evidence>
<organism evidence="3">
    <name type="scientific">Solanum lycopersicum</name>
    <name type="common">Tomato</name>
    <name type="synonym">Lycopersicon esculentum</name>
    <dbReference type="NCBI Taxonomy" id="4081"/>
    <lineage>
        <taxon>Eukaryota</taxon>
        <taxon>Viridiplantae</taxon>
        <taxon>Streptophyta</taxon>
        <taxon>Embryophyta</taxon>
        <taxon>Tracheophyta</taxon>
        <taxon>Spermatophyta</taxon>
        <taxon>Magnoliopsida</taxon>
        <taxon>eudicotyledons</taxon>
        <taxon>Gunneridae</taxon>
        <taxon>Pentapetalae</taxon>
        <taxon>asterids</taxon>
        <taxon>lamiids</taxon>
        <taxon>Solanales</taxon>
        <taxon>Solanaceae</taxon>
        <taxon>Solanoideae</taxon>
        <taxon>Solaneae</taxon>
        <taxon>Solanum</taxon>
        <taxon>Solanum subgen. Lycopersicon</taxon>
    </lineage>
</organism>
<keyword evidence="4" id="KW-1185">Reference proteome</keyword>
<dbReference type="Pfam" id="PF07727">
    <property type="entry name" value="RVT_2"/>
    <property type="match status" value="1"/>
</dbReference>
<evidence type="ECO:0000256" key="1">
    <source>
        <dbReference type="SAM" id="MobiDB-lite"/>
    </source>
</evidence>
<reference evidence="3" key="2">
    <citation type="submission" date="2019-01" db="UniProtKB">
        <authorList>
            <consortium name="EnsemblPlants"/>
        </authorList>
    </citation>
    <scope>IDENTIFICATION</scope>
    <source>
        <strain evidence="3">cv. Heinz 1706</strain>
    </source>
</reference>
<dbReference type="EnsemblPlants" id="Solyc10g074436.1.1">
    <property type="protein sequence ID" value="Solyc10g074436.1.1"/>
    <property type="gene ID" value="Solyc10g074436.1"/>
</dbReference>
<reference evidence="3" key="1">
    <citation type="journal article" date="2012" name="Nature">
        <title>The tomato genome sequence provides insights into fleshy fruit evolution.</title>
        <authorList>
            <consortium name="Tomato Genome Consortium"/>
        </authorList>
    </citation>
    <scope>NUCLEOTIDE SEQUENCE [LARGE SCALE GENOMIC DNA]</scope>
    <source>
        <strain evidence="3">cv. Heinz 1706</strain>
    </source>
</reference>
<dbReference type="InterPro" id="IPR036397">
    <property type="entry name" value="RNaseH_sf"/>
</dbReference>
<dbReference type="STRING" id="4081.A0A3Q7IJ75"/>
<dbReference type="AlphaFoldDB" id="A0A3Q7IJ75"/>
<feature type="domain" description="Reverse transcriptase Ty1/copia-type" evidence="2">
    <location>
        <begin position="55"/>
        <end position="118"/>
    </location>
</feature>
<sequence>MKDNEYVMNLWHETEMRRKEKEDQKNMMQKQADVNSDEKKGQNQHDFIEKTMINKKTLKQELSKSFAMKDLGPARQILGMQIVRDRKAKKLVLSQEKYIQKVLRRFSMNNAKVVSTPLAMHFKLSTKKCPSSDDEKEDMKKVHYASAVGSLMYAMVCTRQDIAHAFGVVSRFLSNPGREYWNTVKWVMRYLYGTSSLSLCFRTGKPIICGYTDSDMAGDVDTRKSTSGYLVTFAGGAVSWQSRLQKCVALSTTEAELIAIVEACKVLLWMKRFLGELGCAQERYVLYCDSQSAIHLGKNSTFHGWSKHIDPAKENAQTSPQQSDVVQSPPKVKQEKECILLPTCAWVSVGVMMLPNTVGV</sequence>
<dbReference type="Proteomes" id="UP000004994">
    <property type="component" value="Chromosome 10"/>
</dbReference>
<dbReference type="CDD" id="cd09272">
    <property type="entry name" value="RNase_HI_RT_Ty1"/>
    <property type="match status" value="1"/>
</dbReference>
<dbReference type="GO" id="GO:0003676">
    <property type="term" value="F:nucleic acid binding"/>
    <property type="evidence" value="ECO:0007669"/>
    <property type="project" value="InterPro"/>
</dbReference>
<dbReference type="Gene3D" id="3.30.420.10">
    <property type="entry name" value="Ribonuclease H-like superfamily/Ribonuclease H"/>
    <property type="match status" value="1"/>
</dbReference>
<evidence type="ECO:0000313" key="4">
    <source>
        <dbReference type="Proteomes" id="UP000004994"/>
    </source>
</evidence>
<evidence type="ECO:0000313" key="3">
    <source>
        <dbReference type="EnsemblPlants" id="Solyc10g074436.1.1"/>
    </source>
</evidence>
<dbReference type="InParanoid" id="A0A3Q7IJ75"/>
<dbReference type="PANTHER" id="PTHR11439:SF467">
    <property type="entry name" value="INTEGRASE CATALYTIC DOMAIN-CONTAINING PROTEIN"/>
    <property type="match status" value="1"/>
</dbReference>
<name>A0A3Q7IJ75_SOLLC</name>
<proteinExistence type="predicted"/>
<dbReference type="InterPro" id="IPR013103">
    <property type="entry name" value="RVT_2"/>
</dbReference>
<dbReference type="PANTHER" id="PTHR11439">
    <property type="entry name" value="GAG-POL-RELATED RETROTRANSPOSON"/>
    <property type="match status" value="1"/>
</dbReference>
<feature type="region of interest" description="Disordered" evidence="1">
    <location>
        <begin position="17"/>
        <end position="43"/>
    </location>
</feature>
<accession>A0A3Q7IJ75</accession>